<name>A0A6A6HPR3_VIRVR</name>
<dbReference type="Proteomes" id="UP000800092">
    <property type="component" value="Unassembled WGS sequence"/>
</dbReference>
<feature type="coiled-coil region" evidence="1">
    <location>
        <begin position="85"/>
        <end position="119"/>
    </location>
</feature>
<accession>A0A6A6HPR3</accession>
<feature type="region of interest" description="Disordered" evidence="2">
    <location>
        <begin position="1"/>
        <end position="83"/>
    </location>
</feature>
<evidence type="ECO:0000313" key="3">
    <source>
        <dbReference type="EMBL" id="KAF2240095.1"/>
    </source>
</evidence>
<keyword evidence="4" id="KW-1185">Reference proteome</keyword>
<reference evidence="3" key="1">
    <citation type="journal article" date="2020" name="Stud. Mycol.">
        <title>101 Dothideomycetes genomes: a test case for predicting lifestyles and emergence of pathogens.</title>
        <authorList>
            <person name="Haridas S."/>
            <person name="Albert R."/>
            <person name="Binder M."/>
            <person name="Bloem J."/>
            <person name="Labutti K."/>
            <person name="Salamov A."/>
            <person name="Andreopoulos B."/>
            <person name="Baker S."/>
            <person name="Barry K."/>
            <person name="Bills G."/>
            <person name="Bluhm B."/>
            <person name="Cannon C."/>
            <person name="Castanera R."/>
            <person name="Culley D."/>
            <person name="Daum C."/>
            <person name="Ezra D."/>
            <person name="Gonzalez J."/>
            <person name="Henrissat B."/>
            <person name="Kuo A."/>
            <person name="Liang C."/>
            <person name="Lipzen A."/>
            <person name="Lutzoni F."/>
            <person name="Magnuson J."/>
            <person name="Mondo S."/>
            <person name="Nolan M."/>
            <person name="Ohm R."/>
            <person name="Pangilinan J."/>
            <person name="Park H.-J."/>
            <person name="Ramirez L."/>
            <person name="Alfaro M."/>
            <person name="Sun H."/>
            <person name="Tritt A."/>
            <person name="Yoshinaga Y."/>
            <person name="Zwiers L.-H."/>
            <person name="Turgeon B."/>
            <person name="Goodwin S."/>
            <person name="Spatafora J."/>
            <person name="Crous P."/>
            <person name="Grigoriev I."/>
        </authorList>
    </citation>
    <scope>NUCLEOTIDE SEQUENCE</scope>
    <source>
        <strain evidence="3">Tuck. ex Michener</strain>
    </source>
</reference>
<evidence type="ECO:0000256" key="1">
    <source>
        <dbReference type="SAM" id="Coils"/>
    </source>
</evidence>
<dbReference type="EMBL" id="ML991771">
    <property type="protein sequence ID" value="KAF2240095.1"/>
    <property type="molecule type" value="Genomic_DNA"/>
</dbReference>
<proteinExistence type="predicted"/>
<keyword evidence="1" id="KW-0175">Coiled coil</keyword>
<evidence type="ECO:0000313" key="4">
    <source>
        <dbReference type="Proteomes" id="UP000800092"/>
    </source>
</evidence>
<evidence type="ECO:0000256" key="2">
    <source>
        <dbReference type="SAM" id="MobiDB-lite"/>
    </source>
</evidence>
<organism evidence="3 4">
    <name type="scientific">Viridothelium virens</name>
    <name type="common">Speckled blister lichen</name>
    <name type="synonym">Trypethelium virens</name>
    <dbReference type="NCBI Taxonomy" id="1048519"/>
    <lineage>
        <taxon>Eukaryota</taxon>
        <taxon>Fungi</taxon>
        <taxon>Dikarya</taxon>
        <taxon>Ascomycota</taxon>
        <taxon>Pezizomycotina</taxon>
        <taxon>Dothideomycetes</taxon>
        <taxon>Dothideomycetes incertae sedis</taxon>
        <taxon>Trypetheliales</taxon>
        <taxon>Trypetheliaceae</taxon>
        <taxon>Viridothelium</taxon>
    </lineage>
</organism>
<sequence length="120" mass="14081">MEPPKRKAGPQDRSSENFQVKRRRARSVSRWIVQPMDDPEKSMKNARKDERRRKKEAQVLLSQSGHGASIMKDSRRRGRGAQEELKVTKERLRISEERIRDLENQVHDLESKLHDAGKIL</sequence>
<dbReference type="AlphaFoldDB" id="A0A6A6HPR3"/>
<gene>
    <name evidence="3" type="ORF">EV356DRAFT_495968</name>
</gene>
<protein>
    <submittedName>
        <fullName evidence="3">Uncharacterized protein</fullName>
    </submittedName>
</protein>
<feature type="compositionally biased region" description="Basic and acidic residues" evidence="2">
    <location>
        <begin position="38"/>
        <end position="49"/>
    </location>
</feature>